<organism evidence="2 3">
    <name type="scientific">Sandaracinus amylolyticus</name>
    <dbReference type="NCBI Taxonomy" id="927083"/>
    <lineage>
        <taxon>Bacteria</taxon>
        <taxon>Pseudomonadati</taxon>
        <taxon>Myxococcota</taxon>
        <taxon>Polyangia</taxon>
        <taxon>Polyangiales</taxon>
        <taxon>Sandaracinaceae</taxon>
        <taxon>Sandaracinus</taxon>
    </lineage>
</organism>
<dbReference type="AlphaFoldDB" id="A0A0F6YFT1"/>
<dbReference type="InterPro" id="IPR029052">
    <property type="entry name" value="Metallo-depent_PP-like"/>
</dbReference>
<gene>
    <name evidence="2" type="ORF">DB32_001140</name>
</gene>
<dbReference type="Pfam" id="PF00149">
    <property type="entry name" value="Metallophos"/>
    <property type="match status" value="1"/>
</dbReference>
<sequence length="259" mass="27726">MRMIELVDVEPTPCSWVRYLNASPRGRSEVSRLPVHLARAHGLPRDLDALVATSDLQGVVPDPHTRASTLLGVAVAEHLVALADDGVIPRAERTGVVLAGDLYSVPEANRRGGFGDVASVWDAFGASFAWVVGVAGNHDDVTRVREGALDGDHVVLDGLRIGGVGRIAGDPAKLGRRDEREQHARIELLAETGLDVLVLHEGPCGDRAQPGADAIRALVERHRVPLTICGHVHWDEPLARHRGGQVLNVDTRAIVIVPA</sequence>
<dbReference type="Gene3D" id="3.60.21.10">
    <property type="match status" value="1"/>
</dbReference>
<accession>A0A0F6YFT1</accession>
<keyword evidence="3" id="KW-1185">Reference proteome</keyword>
<evidence type="ECO:0000313" key="3">
    <source>
        <dbReference type="Proteomes" id="UP000034883"/>
    </source>
</evidence>
<dbReference type="SUPFAM" id="SSF56300">
    <property type="entry name" value="Metallo-dependent phosphatases"/>
    <property type="match status" value="1"/>
</dbReference>
<name>A0A0F6YFT1_9BACT</name>
<dbReference type="EMBL" id="CP011125">
    <property type="protein sequence ID" value="AKF03991.1"/>
    <property type="molecule type" value="Genomic_DNA"/>
</dbReference>
<dbReference type="GO" id="GO:0016787">
    <property type="term" value="F:hydrolase activity"/>
    <property type="evidence" value="ECO:0007669"/>
    <property type="project" value="InterPro"/>
</dbReference>
<dbReference type="Proteomes" id="UP000034883">
    <property type="component" value="Chromosome"/>
</dbReference>
<evidence type="ECO:0000259" key="1">
    <source>
        <dbReference type="Pfam" id="PF00149"/>
    </source>
</evidence>
<reference evidence="2 3" key="1">
    <citation type="submission" date="2015-03" db="EMBL/GenBank/DDBJ databases">
        <title>Genome assembly of Sandaracinus amylolyticus DSM 53668.</title>
        <authorList>
            <person name="Sharma G."/>
            <person name="Subramanian S."/>
        </authorList>
    </citation>
    <scope>NUCLEOTIDE SEQUENCE [LARGE SCALE GENOMIC DNA]</scope>
    <source>
        <strain evidence="2 3">DSM 53668</strain>
    </source>
</reference>
<dbReference type="InterPro" id="IPR004843">
    <property type="entry name" value="Calcineurin-like_PHP"/>
</dbReference>
<protein>
    <recommendedName>
        <fullName evidence="1">Calcineurin-like phosphoesterase domain-containing protein</fullName>
    </recommendedName>
</protein>
<feature type="domain" description="Calcineurin-like phosphoesterase" evidence="1">
    <location>
        <begin position="63"/>
        <end position="234"/>
    </location>
</feature>
<evidence type="ECO:0000313" key="2">
    <source>
        <dbReference type="EMBL" id="AKF03991.1"/>
    </source>
</evidence>
<dbReference type="KEGG" id="samy:DB32_001140"/>
<proteinExistence type="predicted"/>